<comment type="caution">
    <text evidence="2">The sequence shown here is derived from an EMBL/GenBank/DDBJ whole genome shotgun (WGS) entry which is preliminary data.</text>
</comment>
<accession>A0ABU0KL66</accession>
<keyword evidence="1" id="KW-0472">Membrane</keyword>
<feature type="transmembrane region" description="Helical" evidence="1">
    <location>
        <begin position="29"/>
        <end position="48"/>
    </location>
</feature>
<feature type="transmembrane region" description="Helical" evidence="1">
    <location>
        <begin position="184"/>
        <end position="205"/>
    </location>
</feature>
<dbReference type="Proteomes" id="UP001236795">
    <property type="component" value="Unassembled WGS sequence"/>
</dbReference>
<evidence type="ECO:0000256" key="1">
    <source>
        <dbReference type="SAM" id="Phobius"/>
    </source>
</evidence>
<gene>
    <name evidence="2" type="ORF">QO019_003610</name>
</gene>
<name>A0ABU0KL66_9ACTN</name>
<keyword evidence="1" id="KW-0812">Transmembrane</keyword>
<keyword evidence="1" id="KW-1133">Transmembrane helix</keyword>
<protein>
    <recommendedName>
        <fullName evidence="4">Integral membrane protein</fullName>
    </recommendedName>
</protein>
<dbReference type="EMBL" id="JAUSWC010000012">
    <property type="protein sequence ID" value="MDQ0488742.1"/>
    <property type="molecule type" value="Genomic_DNA"/>
</dbReference>
<evidence type="ECO:0008006" key="4">
    <source>
        <dbReference type="Google" id="ProtNLM"/>
    </source>
</evidence>
<evidence type="ECO:0000313" key="2">
    <source>
        <dbReference type="EMBL" id="MDQ0488742.1"/>
    </source>
</evidence>
<organism evidence="2 3">
    <name type="scientific">Streptomyces thermodiastaticus</name>
    <dbReference type="NCBI Taxonomy" id="44061"/>
    <lineage>
        <taxon>Bacteria</taxon>
        <taxon>Bacillati</taxon>
        <taxon>Actinomycetota</taxon>
        <taxon>Actinomycetes</taxon>
        <taxon>Kitasatosporales</taxon>
        <taxon>Streptomycetaceae</taxon>
        <taxon>Streptomyces</taxon>
    </lineage>
</organism>
<sequence>MRGTGAVPVPDGAEDVRPAGERREVGTSLLWAFGVTAGLLLGAAVAAWVTWLGVVVGLAAVAVAACLVGGAWHRAGAAVTVSFGGFALMMFASPAVYEGYMGAVGEPVDAVVVQVVDEERRRGPSMFCTLRELNGERRVHRVSQQENCFGQAKAGDRVTIVKDPLDLLDPRMPDGPEQEDSRRITLAATVGLTALVLGTTVYAGLRRRG</sequence>
<feature type="transmembrane region" description="Helical" evidence="1">
    <location>
        <begin position="54"/>
        <end position="72"/>
    </location>
</feature>
<keyword evidence="3" id="KW-1185">Reference proteome</keyword>
<evidence type="ECO:0000313" key="3">
    <source>
        <dbReference type="Proteomes" id="UP001236795"/>
    </source>
</evidence>
<dbReference type="RefSeq" id="WP_258902445.1">
    <property type="nucleotide sequence ID" value="NZ_JAUSWC010000012.1"/>
</dbReference>
<feature type="transmembrane region" description="Helical" evidence="1">
    <location>
        <begin position="79"/>
        <end position="97"/>
    </location>
</feature>
<reference evidence="2 3" key="1">
    <citation type="submission" date="2023-07" db="EMBL/GenBank/DDBJ databases">
        <title>Genomic Encyclopedia of Type Strains, Phase IV (KMG-IV): sequencing the most valuable type-strain genomes for metagenomic binning, comparative biology and taxonomic classification.</title>
        <authorList>
            <person name="Goeker M."/>
        </authorList>
    </citation>
    <scope>NUCLEOTIDE SEQUENCE [LARGE SCALE GENOMIC DNA]</scope>
    <source>
        <strain evidence="2 3">DSM 40573</strain>
    </source>
</reference>
<proteinExistence type="predicted"/>